<name>A0AC35U053_9BILA</name>
<accession>A0AC35U053</accession>
<dbReference type="Proteomes" id="UP000095286">
    <property type="component" value="Unplaced"/>
</dbReference>
<dbReference type="WBParaSite" id="RSKR_0000624800.1">
    <property type="protein sequence ID" value="RSKR_0000624800.1"/>
    <property type="gene ID" value="RSKR_0000624800"/>
</dbReference>
<proteinExistence type="predicted"/>
<evidence type="ECO:0000313" key="1">
    <source>
        <dbReference type="Proteomes" id="UP000095286"/>
    </source>
</evidence>
<protein>
    <submittedName>
        <fullName evidence="2">Zf-C2HC5 domain-containing protein</fullName>
    </submittedName>
</protein>
<sequence>MGTNLKTNSAFSNAITTIKKEVLPGRQVCDCMAKDHDLIRNCSGCGLIVCQQQGSGPCLFCGTLVVSRQEQDILNSKTKAGEALLRKLTKQDVATGMSMTEALTRAIEFRKQLISADTNNSIRNKVHDLQGDYLSIENNSYLSREEKNEIASRKAELEMAAKKKKSKIMVDLDFTEGGFKQSASHRNETIEFGKDPIILDILKTAHARISNKEIKDENIYEIIPSDNFCPIYDEQYSVAKFETTTKLPNIVSTTQVAPNGPNNVLYAIDGVED</sequence>
<organism evidence="1 2">
    <name type="scientific">Rhabditophanes sp. KR3021</name>
    <dbReference type="NCBI Taxonomy" id="114890"/>
    <lineage>
        <taxon>Eukaryota</taxon>
        <taxon>Metazoa</taxon>
        <taxon>Ecdysozoa</taxon>
        <taxon>Nematoda</taxon>
        <taxon>Chromadorea</taxon>
        <taxon>Rhabditida</taxon>
        <taxon>Tylenchina</taxon>
        <taxon>Panagrolaimomorpha</taxon>
        <taxon>Strongyloidoidea</taxon>
        <taxon>Alloionematidae</taxon>
        <taxon>Rhabditophanes</taxon>
    </lineage>
</organism>
<reference evidence="2" key="1">
    <citation type="submission" date="2016-11" db="UniProtKB">
        <authorList>
            <consortium name="WormBaseParasite"/>
        </authorList>
    </citation>
    <scope>IDENTIFICATION</scope>
    <source>
        <strain evidence="2">KR3021</strain>
    </source>
</reference>
<evidence type="ECO:0000313" key="2">
    <source>
        <dbReference type="WBParaSite" id="RSKR_0000624800.1"/>
    </source>
</evidence>